<name>A0ACC0G682_9ERIC</name>
<sequence length="128" mass="14705">MRVTLHPNYNESGGAELCINSLSQIPSSFEIILRGKDVEHHNVVNDMTMAREITYRLTGLVLDHFLFDFVVMSYSSNLAWEVQLYKVDPSNLERRYLISSSRVTLLSNIPVPENAKDLFENLKKFAKL</sequence>
<organism evidence="1 2">
    <name type="scientific">Camellia lanceoleosa</name>
    <dbReference type="NCBI Taxonomy" id="1840588"/>
    <lineage>
        <taxon>Eukaryota</taxon>
        <taxon>Viridiplantae</taxon>
        <taxon>Streptophyta</taxon>
        <taxon>Embryophyta</taxon>
        <taxon>Tracheophyta</taxon>
        <taxon>Spermatophyta</taxon>
        <taxon>Magnoliopsida</taxon>
        <taxon>eudicotyledons</taxon>
        <taxon>Gunneridae</taxon>
        <taxon>Pentapetalae</taxon>
        <taxon>asterids</taxon>
        <taxon>Ericales</taxon>
        <taxon>Theaceae</taxon>
        <taxon>Camellia</taxon>
    </lineage>
</organism>
<gene>
    <name evidence="1" type="ORF">LOK49_LG11G01787</name>
</gene>
<dbReference type="EMBL" id="CM045769">
    <property type="protein sequence ID" value="KAI7995860.1"/>
    <property type="molecule type" value="Genomic_DNA"/>
</dbReference>
<keyword evidence="2" id="KW-1185">Reference proteome</keyword>
<comment type="caution">
    <text evidence="1">The sequence shown here is derived from an EMBL/GenBank/DDBJ whole genome shotgun (WGS) entry which is preliminary data.</text>
</comment>
<reference evidence="1 2" key="1">
    <citation type="journal article" date="2022" name="Plant J.">
        <title>Chromosome-level genome of Camellia lanceoleosa provides a valuable resource for understanding genome evolution and self-incompatibility.</title>
        <authorList>
            <person name="Gong W."/>
            <person name="Xiao S."/>
            <person name="Wang L."/>
            <person name="Liao Z."/>
            <person name="Chang Y."/>
            <person name="Mo W."/>
            <person name="Hu G."/>
            <person name="Li W."/>
            <person name="Zhao G."/>
            <person name="Zhu H."/>
            <person name="Hu X."/>
            <person name="Ji K."/>
            <person name="Xiang X."/>
            <person name="Song Q."/>
            <person name="Yuan D."/>
            <person name="Jin S."/>
            <person name="Zhang L."/>
        </authorList>
    </citation>
    <scope>NUCLEOTIDE SEQUENCE [LARGE SCALE GENOMIC DNA]</scope>
    <source>
        <strain evidence="1">SQ_2022a</strain>
    </source>
</reference>
<accession>A0ACC0G682</accession>
<evidence type="ECO:0000313" key="2">
    <source>
        <dbReference type="Proteomes" id="UP001060215"/>
    </source>
</evidence>
<evidence type="ECO:0000313" key="1">
    <source>
        <dbReference type="EMBL" id="KAI7995860.1"/>
    </source>
</evidence>
<proteinExistence type="predicted"/>
<dbReference type="Proteomes" id="UP001060215">
    <property type="component" value="Chromosome 12"/>
</dbReference>
<protein>
    <submittedName>
        <fullName evidence="1">1,4-dihydroxy-2-naphthoyl-CoA thioesterase 1</fullName>
    </submittedName>
</protein>